<dbReference type="SUPFAM" id="SSF56112">
    <property type="entry name" value="Protein kinase-like (PK-like)"/>
    <property type="match status" value="1"/>
</dbReference>
<gene>
    <name evidence="9" type="ORF">SYYSPA8_25255</name>
</gene>
<organism evidence="9 10">
    <name type="scientific">Streptomyces yaizuensis</name>
    <dbReference type="NCBI Taxonomy" id="2989713"/>
    <lineage>
        <taxon>Bacteria</taxon>
        <taxon>Bacillati</taxon>
        <taxon>Actinomycetota</taxon>
        <taxon>Actinomycetes</taxon>
        <taxon>Kitasatosporales</taxon>
        <taxon>Streptomycetaceae</taxon>
        <taxon>Streptomyces</taxon>
    </lineage>
</organism>
<evidence type="ECO:0000256" key="3">
    <source>
        <dbReference type="ARBA" id="ARBA00022679"/>
    </source>
</evidence>
<keyword evidence="5 9" id="KW-0418">Kinase</keyword>
<protein>
    <recommendedName>
        <fullName evidence="1">non-specific serine/threonine protein kinase</fullName>
        <ecNumber evidence="1">2.7.11.1</ecNumber>
    </recommendedName>
</protein>
<dbReference type="PROSITE" id="PS50011">
    <property type="entry name" value="PROTEIN_KINASE_DOM"/>
    <property type="match status" value="1"/>
</dbReference>
<dbReference type="EMBL" id="BSBI01000011">
    <property type="protein sequence ID" value="GLF97670.1"/>
    <property type="molecule type" value="Genomic_DNA"/>
</dbReference>
<keyword evidence="7" id="KW-1133">Transmembrane helix</keyword>
<reference evidence="9 10" key="1">
    <citation type="submission" date="2022-10" db="EMBL/GenBank/DDBJ databases">
        <title>Draft genome sequence of Streptomyces sp. YSPA8.</title>
        <authorList>
            <person name="Moriuchi R."/>
            <person name="Dohra H."/>
            <person name="Yamamura H."/>
            <person name="Kodani S."/>
        </authorList>
    </citation>
    <scope>NUCLEOTIDE SEQUENCE [LARGE SCALE GENOMIC DNA]</scope>
    <source>
        <strain evidence="9 10">YSPA8</strain>
    </source>
</reference>
<keyword evidence="7" id="KW-0812">Transmembrane</keyword>
<dbReference type="Gene3D" id="1.10.510.10">
    <property type="entry name" value="Transferase(Phosphotransferase) domain 1"/>
    <property type="match status" value="1"/>
</dbReference>
<dbReference type="InterPro" id="IPR011009">
    <property type="entry name" value="Kinase-like_dom_sf"/>
</dbReference>
<keyword evidence="4" id="KW-0547">Nucleotide-binding</keyword>
<evidence type="ECO:0000256" key="4">
    <source>
        <dbReference type="ARBA" id="ARBA00022741"/>
    </source>
</evidence>
<keyword evidence="6" id="KW-0067">ATP-binding</keyword>
<proteinExistence type="predicted"/>
<evidence type="ECO:0000256" key="5">
    <source>
        <dbReference type="ARBA" id="ARBA00022777"/>
    </source>
</evidence>
<dbReference type="PANTHER" id="PTHR43289:SF6">
    <property type="entry name" value="SERINE_THREONINE-PROTEIN KINASE NEKL-3"/>
    <property type="match status" value="1"/>
</dbReference>
<sequence>MSLHFDSLALPVRPGYRVGPWQVGAPIATSAFATVYAAERPSGTTSTTSGTAVAPVAAALKFLPPGTRTERQLQHLRRITERQPELLRGVPAPRLVRTHEIRTIDDPSEPLLHGATVLVMERAESSLGELLRHGPCPVTGPGLLAQICDGLRQLHRAGWVHGGLTPGNVLLLPDRTVRLGDFHLATEPGRTGRGRAPTVLGYAPALRTTDCTAPELLWSADGEREQPVGPAVDLWAFGVLAHLVLTGSHPLPGATPGTRRDAAVRYARGEEELRLSAGLPDAWRDIVRDCLARTPEERGRIDTAGLLRRVEAAAGTRPSPRLPSPRLPRRRLARRGRLGPLVGSALLWGLATGVVVAGVVGGLLVREAPMAEAAGYDRCTVGDICFFSEENGQGEMCAWYDDERDWHPGFNTCEWGRSTAPKSVLNNGYEGELPHARFYGHTDFQEPVGCLQPLERRNLDGRVLIRSVRWLPNC</sequence>
<evidence type="ECO:0000313" key="10">
    <source>
        <dbReference type="Proteomes" id="UP001291653"/>
    </source>
</evidence>
<dbReference type="RefSeq" id="WP_323449645.1">
    <property type="nucleotide sequence ID" value="NZ_BSBI01000011.1"/>
</dbReference>
<dbReference type="PANTHER" id="PTHR43289">
    <property type="entry name" value="MITOGEN-ACTIVATED PROTEIN KINASE KINASE KINASE 20-RELATED"/>
    <property type="match status" value="1"/>
</dbReference>
<evidence type="ECO:0000259" key="8">
    <source>
        <dbReference type="PROSITE" id="PS50011"/>
    </source>
</evidence>
<keyword evidence="10" id="KW-1185">Reference proteome</keyword>
<keyword evidence="3" id="KW-0808">Transferase</keyword>
<evidence type="ECO:0000256" key="7">
    <source>
        <dbReference type="SAM" id="Phobius"/>
    </source>
</evidence>
<dbReference type="InterPro" id="IPR000719">
    <property type="entry name" value="Prot_kinase_dom"/>
</dbReference>
<dbReference type="GO" id="GO:0016301">
    <property type="term" value="F:kinase activity"/>
    <property type="evidence" value="ECO:0007669"/>
    <property type="project" value="UniProtKB-KW"/>
</dbReference>
<evidence type="ECO:0000256" key="1">
    <source>
        <dbReference type="ARBA" id="ARBA00012513"/>
    </source>
</evidence>
<evidence type="ECO:0000256" key="2">
    <source>
        <dbReference type="ARBA" id="ARBA00022527"/>
    </source>
</evidence>
<evidence type="ECO:0000256" key="6">
    <source>
        <dbReference type="ARBA" id="ARBA00022840"/>
    </source>
</evidence>
<dbReference type="Pfam" id="PF00069">
    <property type="entry name" value="Pkinase"/>
    <property type="match status" value="1"/>
</dbReference>
<comment type="caution">
    <text evidence="9">The sequence shown here is derived from an EMBL/GenBank/DDBJ whole genome shotgun (WGS) entry which is preliminary data.</text>
</comment>
<feature type="transmembrane region" description="Helical" evidence="7">
    <location>
        <begin position="338"/>
        <end position="365"/>
    </location>
</feature>
<keyword evidence="7" id="KW-0472">Membrane</keyword>
<dbReference type="Pfam" id="PF03995">
    <property type="entry name" value="Inhibitor_I36"/>
    <property type="match status" value="1"/>
</dbReference>
<accession>A0ABQ5P5A4</accession>
<evidence type="ECO:0000313" key="9">
    <source>
        <dbReference type="EMBL" id="GLF97670.1"/>
    </source>
</evidence>
<dbReference type="Proteomes" id="UP001291653">
    <property type="component" value="Unassembled WGS sequence"/>
</dbReference>
<name>A0ABQ5P5A4_9ACTN</name>
<feature type="domain" description="Protein kinase" evidence="8">
    <location>
        <begin position="21"/>
        <end position="322"/>
    </location>
</feature>
<keyword evidence="2" id="KW-0723">Serine/threonine-protein kinase</keyword>
<dbReference type="EC" id="2.7.11.1" evidence="1"/>